<gene>
    <name evidence="1" type="ORF">SAMN04488004_13312</name>
</gene>
<name>A0A1I4J549_9RHOB</name>
<evidence type="ECO:0000313" key="2">
    <source>
        <dbReference type="Proteomes" id="UP000199550"/>
    </source>
</evidence>
<organism evidence="1 2">
    <name type="scientific">Loktanella salsilacus</name>
    <dbReference type="NCBI Taxonomy" id="195913"/>
    <lineage>
        <taxon>Bacteria</taxon>
        <taxon>Pseudomonadati</taxon>
        <taxon>Pseudomonadota</taxon>
        <taxon>Alphaproteobacteria</taxon>
        <taxon>Rhodobacterales</taxon>
        <taxon>Roseobacteraceae</taxon>
        <taxon>Loktanella</taxon>
    </lineage>
</organism>
<dbReference type="AlphaFoldDB" id="A0A1I4J549"/>
<sequence length="65" mass="6922">MDFSPMDDGPWIELPEGAAFNTAPPTYDDIIAMSDLDGDPSVTTAKEHEMIALLSQVLGASPITN</sequence>
<accession>A0A1I4J549</accession>
<dbReference type="Proteomes" id="UP000199550">
    <property type="component" value="Unassembled WGS sequence"/>
</dbReference>
<evidence type="ECO:0000313" key="1">
    <source>
        <dbReference type="EMBL" id="SFL61725.1"/>
    </source>
</evidence>
<dbReference type="STRING" id="195913.SAMN04488004_13312"/>
<proteinExistence type="predicted"/>
<keyword evidence="2" id="KW-1185">Reference proteome</keyword>
<protein>
    <submittedName>
        <fullName evidence="1">Uncharacterized protein</fullName>
    </submittedName>
</protein>
<reference evidence="1 2" key="1">
    <citation type="submission" date="2016-10" db="EMBL/GenBank/DDBJ databases">
        <authorList>
            <person name="de Groot N.N."/>
        </authorList>
    </citation>
    <scope>NUCLEOTIDE SEQUENCE [LARGE SCALE GENOMIC DNA]</scope>
    <source>
        <strain evidence="1 2">DSM 16199</strain>
    </source>
</reference>
<dbReference type="EMBL" id="FOTF01000033">
    <property type="protein sequence ID" value="SFL61725.1"/>
    <property type="molecule type" value="Genomic_DNA"/>
</dbReference>